<dbReference type="Proteomes" id="UP000532746">
    <property type="component" value="Unassembled WGS sequence"/>
</dbReference>
<evidence type="ECO:0000313" key="4">
    <source>
        <dbReference type="EMBL" id="MBB6058581.1"/>
    </source>
</evidence>
<dbReference type="Pfam" id="PF13205">
    <property type="entry name" value="Big_5"/>
    <property type="match status" value="1"/>
</dbReference>
<comment type="caution">
    <text evidence="4">The sequence shown here is derived from an EMBL/GenBank/DDBJ whole genome shotgun (WGS) entry which is preliminary data.</text>
</comment>
<feature type="chain" id="PRO_5030779274" description="SbsA Ig-like domain-containing protein" evidence="2">
    <location>
        <begin position="23"/>
        <end position="961"/>
    </location>
</feature>
<sequence>MALFYKSLFLMGGLLAAGAARAQAPYLQSQLPRANAVAAPRTGPLQLTFSEPMSAQAASPDAVRVVSAWRGRLAGTFQGAGTPTLSFTPNQPLLAGEPVQVGISTQATSQAGAALAAASLYQFTAATAPSTGRFLDENVNLDLGPRYMAVGDINNDGNPDFVAGGSGFELAVRLGDGQGGFTPPPAPIPATTYSGSTSPRNLVMADFNQDKFLDLLIADGSSSAVAVSLGDGTGRFKVPVSGGNIYPEGRELRGLTVADFNLDGNLDFAVGMNGSTQVPMYYGNGKGGFTAQPLISIDSPPLELAAADVNADGRPDLLALTTGSTSSSVSVRLNNGAGGFTARPAVAVAPDAYAITLGDIDNNGTSDILTTSGNTNSVSVRLGDGSGNFTAPAVPEVKVGPRPRNIVLADINRDGRLDFVTANNQQNNNTVSVRLGNGAGGFSPAPVPEVTVGLQPYALALADVNKDGQPDLLAGNMGIYYSSTTISSYSMTVRLGDGAGRFVVPAGETVPLADAAIKMAVGDLNNDGRLDILSITMQGVASVRLGDGKGRFAAPPAPTPADISSIGTYPGCLALGDLNNDGNLDFVTNITVQSASRLAIYLGDGRGGFSPLPASVPPVAILFDLVDMVLTDLNGDGNLDLLGCSRNSGQVSVRLGTGTGTFTRPAVPEVPVGNAPLALAAGDFNHDGKVDFATANYNERLAGSVSIRLGDGTGRFAPPAAPAPAEVQLGEDQPNDIALGDLNNDGKLDFVICSVEGLNGGGTNICIRLGTGTGAFTTPAVASLRVVLDPSGVALGDVNGDGNLDVVTSATYRSRMAVRFGDGKGGLTVPPAGGQVGVGPSPSDILLADVDNDGDLDALLPHGAARSLSVRLNGLFTGTVLPVRQPTTALASAPQLVVYPNPARQVVRLEHATPHAPLVLFDVLGREQRRQPAGPSFDLSGLTPGLYILRSGTQSAQLIVE</sequence>
<dbReference type="Pfam" id="PF01839">
    <property type="entry name" value="FG-GAP"/>
    <property type="match status" value="1"/>
</dbReference>
<evidence type="ECO:0000256" key="2">
    <source>
        <dbReference type="SAM" id="SignalP"/>
    </source>
</evidence>
<evidence type="ECO:0000256" key="1">
    <source>
        <dbReference type="ARBA" id="ARBA00022729"/>
    </source>
</evidence>
<dbReference type="Pfam" id="PF13517">
    <property type="entry name" value="FG-GAP_3"/>
    <property type="match status" value="5"/>
</dbReference>
<accession>A0A7W9WBQ3</accession>
<reference evidence="4 5" key="1">
    <citation type="submission" date="2020-08" db="EMBL/GenBank/DDBJ databases">
        <title>Genomic Encyclopedia of Type Strains, Phase IV (KMG-IV): sequencing the most valuable type-strain genomes for metagenomic binning, comparative biology and taxonomic classification.</title>
        <authorList>
            <person name="Goeker M."/>
        </authorList>
    </citation>
    <scope>NUCLEOTIDE SEQUENCE [LARGE SCALE GENOMIC DNA]</scope>
    <source>
        <strain evidence="4 5">DSM 26718</strain>
    </source>
</reference>
<keyword evidence="5" id="KW-1185">Reference proteome</keyword>
<dbReference type="Gene3D" id="2.130.10.130">
    <property type="entry name" value="Integrin alpha, N-terminal"/>
    <property type="match status" value="5"/>
</dbReference>
<dbReference type="InterPro" id="IPR026444">
    <property type="entry name" value="Secre_tail"/>
</dbReference>
<gene>
    <name evidence="4" type="ORF">HNQ93_001427</name>
</gene>
<dbReference type="RefSeq" id="WP_183403213.1">
    <property type="nucleotide sequence ID" value="NZ_JACHGG010000002.1"/>
</dbReference>
<dbReference type="Gene3D" id="2.60.40.3710">
    <property type="match status" value="1"/>
</dbReference>
<evidence type="ECO:0000259" key="3">
    <source>
        <dbReference type="Pfam" id="PF13205"/>
    </source>
</evidence>
<feature type="signal peptide" evidence="2">
    <location>
        <begin position="1"/>
        <end position="22"/>
    </location>
</feature>
<dbReference type="NCBIfam" id="TIGR04183">
    <property type="entry name" value="Por_Secre_tail"/>
    <property type="match status" value="1"/>
</dbReference>
<dbReference type="InterPro" id="IPR028994">
    <property type="entry name" value="Integrin_alpha_N"/>
</dbReference>
<organism evidence="4 5">
    <name type="scientific">Hymenobacter luteus</name>
    <dbReference type="NCBI Taxonomy" id="1411122"/>
    <lineage>
        <taxon>Bacteria</taxon>
        <taxon>Pseudomonadati</taxon>
        <taxon>Bacteroidota</taxon>
        <taxon>Cytophagia</taxon>
        <taxon>Cytophagales</taxon>
        <taxon>Hymenobacteraceae</taxon>
        <taxon>Hymenobacter</taxon>
    </lineage>
</organism>
<feature type="domain" description="SbsA Ig-like" evidence="3">
    <location>
        <begin position="23"/>
        <end position="124"/>
    </location>
</feature>
<protein>
    <recommendedName>
        <fullName evidence="3">SbsA Ig-like domain-containing protein</fullName>
    </recommendedName>
</protein>
<dbReference type="EMBL" id="JACHGG010000002">
    <property type="protein sequence ID" value="MBB6058581.1"/>
    <property type="molecule type" value="Genomic_DNA"/>
</dbReference>
<dbReference type="AlphaFoldDB" id="A0A7W9WBQ3"/>
<keyword evidence="1 2" id="KW-0732">Signal</keyword>
<dbReference type="Gene3D" id="2.30.30.100">
    <property type="match status" value="1"/>
</dbReference>
<dbReference type="SUPFAM" id="SSF69318">
    <property type="entry name" value="Integrin alpha N-terminal domain"/>
    <property type="match status" value="2"/>
</dbReference>
<dbReference type="PANTHER" id="PTHR46580:SF4">
    <property type="entry name" value="ATP_GTP-BINDING PROTEIN"/>
    <property type="match status" value="1"/>
</dbReference>
<proteinExistence type="predicted"/>
<dbReference type="InterPro" id="IPR032812">
    <property type="entry name" value="SbsA_Ig"/>
</dbReference>
<dbReference type="PANTHER" id="PTHR46580">
    <property type="entry name" value="SENSOR KINASE-RELATED"/>
    <property type="match status" value="1"/>
</dbReference>
<evidence type="ECO:0000313" key="5">
    <source>
        <dbReference type="Proteomes" id="UP000532746"/>
    </source>
</evidence>
<name>A0A7W9WBQ3_9BACT</name>
<dbReference type="InterPro" id="IPR013517">
    <property type="entry name" value="FG-GAP"/>
</dbReference>